<dbReference type="PANTHER" id="PTHR10357">
    <property type="entry name" value="ALPHA-AMYLASE FAMILY MEMBER"/>
    <property type="match status" value="1"/>
</dbReference>
<dbReference type="Gene3D" id="3.20.20.80">
    <property type="entry name" value="Glycosidases"/>
    <property type="match status" value="1"/>
</dbReference>
<dbReference type="AlphaFoldDB" id="A0A918VX83"/>
<sequence>MRSPSSTYRIQLSPDFPLEELWKIVDYLEVLGISTIYSAPFFQAREGSTHGYDITDPYKINREIGTLENFRLLSELLKEKKMTWLQDIVPNHMAFDGTNPWLRDIFELGPDSKYYNFFDIDWDYKGWGKIMSPFLGNPLEEVLESNDLKLNFDREGFSLNYFDHSYPLSVRSYSKILEKTGINGWKEKFSSFSGNDMQWKDLKTGFYREAKDTPQLESKVREAIRGIRNSKESMQEILELQYFKPCHWKETEQEINYRRFFTINDLICLRMEDPEVFKTYHHYILELCESGLIDGLRIDHIDGLLDPAAYTKMLRKALGDNFYVIVEKILEWDENLPLDWPVQGTSGYDFLAEVNQLFTKADNKEKFTEAYEKIIPRLPEYEDLVYDKKLFILKKRMGGELHNLWLMLKDNQLLPEEEQDEEKWKKVLGIFLAGFPVYRIYPEKFPLDELQKKTIEQAFQHAVNFKKEYRQDLEVLKKIFLGEAEKDQEKMFRFLHRCQQFTGPLAAKGVEDTSFYIFNRLVSHNEVGDSPENFGLSIEGFHQKMQQRKKDFPLSVNATATHDTKRGEDARMRLNVLSEIPEEWFTKVEEWNKITQNLRKEDSGPGPNETYFIYQTLLGGMPFDQNADEEFLTRTKDYLQKVLREAKVHSNWADPDEEYESAVFEFTEAILNDDAFRKSFDPFQKKIALLGAVKSLGQTLLKVTVPGVPDIYQGTEFWDLSYVDPDNRRPVDYDLRKRYITDFKSYNKDDLNKEISSFTTSFSNAKIKMYSLFKALNLRRKNEKLFEKGEYLPLEISGKASENFIAFARKMDQKWCVVVVPVLVNSVFEAEGKLIPKPEELEGSYLQLPAEAPKKWLNEFTQGQISTEGKVELNTLCSEFPMALLKNNTE</sequence>
<dbReference type="Gene3D" id="3.30.1590.10">
    <property type="entry name" value="Maltooligosyl trehalose synthase, domain 2"/>
    <property type="match status" value="1"/>
</dbReference>
<evidence type="ECO:0000313" key="3">
    <source>
        <dbReference type="Proteomes" id="UP000610456"/>
    </source>
</evidence>
<dbReference type="GO" id="GO:0047470">
    <property type="term" value="F:(1,4)-alpha-D-glucan 1-alpha-D-glucosylmutase activity"/>
    <property type="evidence" value="ECO:0007669"/>
    <property type="project" value="TreeGrafter"/>
</dbReference>
<dbReference type="NCBIfam" id="TIGR02401">
    <property type="entry name" value="trehalose_TreY"/>
    <property type="match status" value="1"/>
</dbReference>
<dbReference type="Gene3D" id="1.10.150.200">
    <property type="entry name" value="Maltooligosyl trehalose synthase, domain 3"/>
    <property type="match status" value="1"/>
</dbReference>
<evidence type="ECO:0000259" key="1">
    <source>
        <dbReference type="SMART" id="SM00642"/>
    </source>
</evidence>
<proteinExistence type="predicted"/>
<keyword evidence="3" id="KW-1185">Reference proteome</keyword>
<dbReference type="RefSeq" id="WP_189603778.1">
    <property type="nucleotide sequence ID" value="NZ_BMXB01000002.1"/>
</dbReference>
<dbReference type="InterPro" id="IPR013797">
    <property type="entry name" value="Maltooligo_trehalose_synth_4"/>
</dbReference>
<dbReference type="Gene3D" id="1.10.10.470">
    <property type="entry name" value="Maltooligosyl trehalose synthase, domain 4"/>
    <property type="match status" value="1"/>
</dbReference>
<gene>
    <name evidence="2" type="ORF">GCM10007103_11860</name>
</gene>
<dbReference type="EMBL" id="BMXB01000002">
    <property type="protein sequence ID" value="GHA31841.1"/>
    <property type="molecule type" value="Genomic_DNA"/>
</dbReference>
<dbReference type="SUPFAM" id="SSF51445">
    <property type="entry name" value="(Trans)glycosidases"/>
    <property type="match status" value="1"/>
</dbReference>
<dbReference type="PANTHER" id="PTHR10357:SF216">
    <property type="entry name" value="MALTOOLIGOSYL TREHALOSE SYNTHASE-RELATED"/>
    <property type="match status" value="1"/>
</dbReference>
<evidence type="ECO:0000313" key="2">
    <source>
        <dbReference type="EMBL" id="GHA31841.1"/>
    </source>
</evidence>
<protein>
    <submittedName>
        <fullName evidence="2">Malto-oligosyltrehalose synthase</fullName>
    </submittedName>
</protein>
<reference evidence="2" key="2">
    <citation type="submission" date="2020-09" db="EMBL/GenBank/DDBJ databases">
        <authorList>
            <person name="Sun Q."/>
            <person name="Kim S."/>
        </authorList>
    </citation>
    <scope>NUCLEOTIDE SEQUENCE</scope>
    <source>
        <strain evidence="2">KCTC 12719</strain>
    </source>
</reference>
<dbReference type="SMART" id="SM00642">
    <property type="entry name" value="Aamy"/>
    <property type="match status" value="1"/>
</dbReference>
<dbReference type="GO" id="GO:0030980">
    <property type="term" value="P:alpha-glucan catabolic process"/>
    <property type="evidence" value="ECO:0007669"/>
    <property type="project" value="TreeGrafter"/>
</dbReference>
<dbReference type="Pfam" id="PF00128">
    <property type="entry name" value="Alpha-amylase"/>
    <property type="match status" value="1"/>
</dbReference>
<dbReference type="Proteomes" id="UP000610456">
    <property type="component" value="Unassembled WGS sequence"/>
</dbReference>
<dbReference type="CDD" id="cd11336">
    <property type="entry name" value="AmyAc_MTSase"/>
    <property type="match status" value="1"/>
</dbReference>
<reference evidence="2" key="1">
    <citation type="journal article" date="2014" name="Int. J. Syst. Evol. Microbiol.">
        <title>Complete genome sequence of Corynebacterium casei LMG S-19264T (=DSM 44701T), isolated from a smear-ripened cheese.</title>
        <authorList>
            <consortium name="US DOE Joint Genome Institute (JGI-PGF)"/>
            <person name="Walter F."/>
            <person name="Albersmeier A."/>
            <person name="Kalinowski J."/>
            <person name="Ruckert C."/>
        </authorList>
    </citation>
    <scope>NUCLEOTIDE SEQUENCE</scope>
    <source>
        <strain evidence="2">KCTC 12719</strain>
    </source>
</reference>
<name>A0A918VX83_9FLAO</name>
<comment type="caution">
    <text evidence="2">The sequence shown here is derived from an EMBL/GenBank/DDBJ whole genome shotgun (WGS) entry which is preliminary data.</text>
</comment>
<dbReference type="InterPro" id="IPR012767">
    <property type="entry name" value="Trehalose_TreY"/>
</dbReference>
<dbReference type="InterPro" id="IPR006047">
    <property type="entry name" value="GH13_cat_dom"/>
</dbReference>
<dbReference type="GO" id="GO:0005992">
    <property type="term" value="P:trehalose biosynthetic process"/>
    <property type="evidence" value="ECO:0007669"/>
    <property type="project" value="TreeGrafter"/>
</dbReference>
<feature type="domain" description="Glycosyl hydrolase family 13 catalytic" evidence="1">
    <location>
        <begin position="4"/>
        <end position="466"/>
    </location>
</feature>
<dbReference type="InterPro" id="IPR017853">
    <property type="entry name" value="GH"/>
</dbReference>
<accession>A0A918VX83</accession>
<organism evidence="2 3">
    <name type="scientific">Salinimicrobium marinum</name>
    <dbReference type="NCBI Taxonomy" id="680283"/>
    <lineage>
        <taxon>Bacteria</taxon>
        <taxon>Pseudomonadati</taxon>
        <taxon>Bacteroidota</taxon>
        <taxon>Flavobacteriia</taxon>
        <taxon>Flavobacteriales</taxon>
        <taxon>Flavobacteriaceae</taxon>
        <taxon>Salinimicrobium</taxon>
    </lineage>
</organism>